<keyword evidence="2" id="KW-1185">Reference proteome</keyword>
<evidence type="ECO:0000313" key="2">
    <source>
        <dbReference type="Proteomes" id="UP001152320"/>
    </source>
</evidence>
<evidence type="ECO:0000313" key="1">
    <source>
        <dbReference type="EMBL" id="KAJ8046253.1"/>
    </source>
</evidence>
<comment type="caution">
    <text evidence="1">The sequence shown here is derived from an EMBL/GenBank/DDBJ whole genome shotgun (WGS) entry which is preliminary data.</text>
</comment>
<dbReference type="Proteomes" id="UP001152320">
    <property type="component" value="Chromosome 2"/>
</dbReference>
<gene>
    <name evidence="1" type="ORF">HOLleu_04870</name>
</gene>
<reference evidence="1" key="1">
    <citation type="submission" date="2021-10" db="EMBL/GenBank/DDBJ databases">
        <title>Tropical sea cucumber genome reveals ecological adaptation and Cuvierian tubules defense mechanism.</title>
        <authorList>
            <person name="Chen T."/>
        </authorList>
    </citation>
    <scope>NUCLEOTIDE SEQUENCE</scope>
    <source>
        <strain evidence="1">Nanhai2018</strain>
        <tissue evidence="1">Muscle</tissue>
    </source>
</reference>
<dbReference type="EMBL" id="JAIZAY010000002">
    <property type="protein sequence ID" value="KAJ8046253.1"/>
    <property type="molecule type" value="Genomic_DNA"/>
</dbReference>
<dbReference type="AlphaFoldDB" id="A0A9Q1CK62"/>
<organism evidence="1 2">
    <name type="scientific">Holothuria leucospilota</name>
    <name type="common">Black long sea cucumber</name>
    <name type="synonym">Mertensiothuria leucospilota</name>
    <dbReference type="NCBI Taxonomy" id="206669"/>
    <lineage>
        <taxon>Eukaryota</taxon>
        <taxon>Metazoa</taxon>
        <taxon>Echinodermata</taxon>
        <taxon>Eleutherozoa</taxon>
        <taxon>Echinozoa</taxon>
        <taxon>Holothuroidea</taxon>
        <taxon>Aspidochirotacea</taxon>
        <taxon>Aspidochirotida</taxon>
        <taxon>Holothuriidae</taxon>
        <taxon>Holothuria</taxon>
    </lineage>
</organism>
<accession>A0A9Q1CK62</accession>
<protein>
    <submittedName>
        <fullName evidence="1">Uncharacterized protein</fullName>
    </submittedName>
</protein>
<name>A0A9Q1CK62_HOLLE</name>
<sequence>MRIAVEGPGQSASGSHEGCVTNSCELVMKLKGDWSAPAPSHIRIICNSFTPCERSTHGRCTTINAFVGNYPYENFQDPPVRLKCLSRSSANYLILFLLFVCNIPVSLCSNFTEAILRHAPIGECCLVPNI</sequence>
<proteinExistence type="predicted"/>